<dbReference type="InterPro" id="IPR011051">
    <property type="entry name" value="RmlC_Cupin_sf"/>
</dbReference>
<dbReference type="Proteomes" id="UP001500752">
    <property type="component" value="Unassembled WGS sequence"/>
</dbReference>
<name>A0ABP7C9N9_9MICC</name>
<dbReference type="Pfam" id="PF05899">
    <property type="entry name" value="Cupin_3"/>
    <property type="match status" value="1"/>
</dbReference>
<feature type="domain" description="(S)-ureidoglycine aminohydrolase cupin" evidence="1">
    <location>
        <begin position="46"/>
        <end position="114"/>
    </location>
</feature>
<dbReference type="InterPro" id="IPR008579">
    <property type="entry name" value="UGlyAH_Cupin_dom"/>
</dbReference>
<keyword evidence="3" id="KW-1185">Reference proteome</keyword>
<dbReference type="EMBL" id="BAABEO010000011">
    <property type="protein sequence ID" value="GAA3681436.1"/>
    <property type="molecule type" value="Genomic_DNA"/>
</dbReference>
<gene>
    <name evidence="2" type="ORF">GCM10023081_19360</name>
</gene>
<sequence length="121" mass="13188">MITNDTLAHVNVADLDWPEAVEIAADRISEGAPVARTFVLDAGPRHEVGYWRITPGRFTTVHSGYLEFIQILSGRGALIHANGERTELRPGVACAMGDGWNGEWLVEEELTKAYTIVPTGA</sequence>
<dbReference type="SUPFAM" id="SSF51182">
    <property type="entry name" value="RmlC-like cupins"/>
    <property type="match status" value="1"/>
</dbReference>
<evidence type="ECO:0000259" key="1">
    <source>
        <dbReference type="Pfam" id="PF05899"/>
    </source>
</evidence>
<dbReference type="Gene3D" id="2.60.120.10">
    <property type="entry name" value="Jelly Rolls"/>
    <property type="match status" value="1"/>
</dbReference>
<evidence type="ECO:0000313" key="3">
    <source>
        <dbReference type="Proteomes" id="UP001500752"/>
    </source>
</evidence>
<evidence type="ECO:0000313" key="2">
    <source>
        <dbReference type="EMBL" id="GAA3681436.1"/>
    </source>
</evidence>
<organism evidence="2 3">
    <name type="scientific">Arthrobacter ginkgonis</name>
    <dbReference type="NCBI Taxonomy" id="1630594"/>
    <lineage>
        <taxon>Bacteria</taxon>
        <taxon>Bacillati</taxon>
        <taxon>Actinomycetota</taxon>
        <taxon>Actinomycetes</taxon>
        <taxon>Micrococcales</taxon>
        <taxon>Micrococcaceae</taxon>
        <taxon>Arthrobacter</taxon>
    </lineage>
</organism>
<accession>A0ABP7C9N9</accession>
<proteinExistence type="predicted"/>
<dbReference type="PANTHER" id="PTHR40943:SF1">
    <property type="entry name" value="CYTOPLASMIC PROTEIN"/>
    <property type="match status" value="1"/>
</dbReference>
<dbReference type="RefSeq" id="WP_345150351.1">
    <property type="nucleotide sequence ID" value="NZ_BAABEO010000011.1"/>
</dbReference>
<protein>
    <submittedName>
        <fullName evidence="2">Cupin domain-containing protein</fullName>
    </submittedName>
</protein>
<dbReference type="InterPro" id="IPR014710">
    <property type="entry name" value="RmlC-like_jellyroll"/>
</dbReference>
<dbReference type="PANTHER" id="PTHR40943">
    <property type="entry name" value="CYTOPLASMIC PROTEIN-RELATED"/>
    <property type="match status" value="1"/>
</dbReference>
<reference evidence="3" key="1">
    <citation type="journal article" date="2019" name="Int. J. Syst. Evol. Microbiol.">
        <title>The Global Catalogue of Microorganisms (GCM) 10K type strain sequencing project: providing services to taxonomists for standard genome sequencing and annotation.</title>
        <authorList>
            <consortium name="The Broad Institute Genomics Platform"/>
            <consortium name="The Broad Institute Genome Sequencing Center for Infectious Disease"/>
            <person name="Wu L."/>
            <person name="Ma J."/>
        </authorList>
    </citation>
    <scope>NUCLEOTIDE SEQUENCE [LARGE SCALE GENOMIC DNA]</scope>
    <source>
        <strain evidence="3">JCM 30742</strain>
    </source>
</reference>
<comment type="caution">
    <text evidence="2">The sequence shown here is derived from an EMBL/GenBank/DDBJ whole genome shotgun (WGS) entry which is preliminary data.</text>
</comment>